<feature type="region of interest" description="Disordered" evidence="1">
    <location>
        <begin position="1"/>
        <end position="23"/>
    </location>
</feature>
<evidence type="ECO:0000313" key="3">
    <source>
        <dbReference type="Proteomes" id="UP000023152"/>
    </source>
</evidence>
<dbReference type="Proteomes" id="UP000023152">
    <property type="component" value="Unassembled WGS sequence"/>
</dbReference>
<evidence type="ECO:0000313" key="2">
    <source>
        <dbReference type="EMBL" id="ETO05684.1"/>
    </source>
</evidence>
<comment type="caution">
    <text evidence="2">The sequence shown here is derived from an EMBL/GenBank/DDBJ whole genome shotgun (WGS) entry which is preliminary data.</text>
</comment>
<dbReference type="AlphaFoldDB" id="X6LVM4"/>
<keyword evidence="3" id="KW-1185">Reference proteome</keyword>
<proteinExistence type="predicted"/>
<sequence length="77" mass="8771">MYISPEFTEKSSSDGVDETEKKHQKIDCDIGSKKKNANKKNKKNAIENNVSTVDIDVVIERNQSNEYCSPFLELLSF</sequence>
<protein>
    <submittedName>
        <fullName evidence="2">Uncharacterized protein</fullName>
    </submittedName>
</protein>
<name>X6LVM4_RETFI</name>
<feature type="compositionally biased region" description="Basic and acidic residues" evidence="1">
    <location>
        <begin position="7"/>
        <end position="23"/>
    </location>
</feature>
<organism evidence="2 3">
    <name type="scientific">Reticulomyxa filosa</name>
    <dbReference type="NCBI Taxonomy" id="46433"/>
    <lineage>
        <taxon>Eukaryota</taxon>
        <taxon>Sar</taxon>
        <taxon>Rhizaria</taxon>
        <taxon>Retaria</taxon>
        <taxon>Foraminifera</taxon>
        <taxon>Monothalamids</taxon>
        <taxon>Reticulomyxidae</taxon>
        <taxon>Reticulomyxa</taxon>
    </lineage>
</organism>
<accession>X6LVM4</accession>
<reference evidence="2 3" key="1">
    <citation type="journal article" date="2013" name="Curr. Biol.">
        <title>The Genome of the Foraminiferan Reticulomyxa filosa.</title>
        <authorList>
            <person name="Glockner G."/>
            <person name="Hulsmann N."/>
            <person name="Schleicher M."/>
            <person name="Noegel A.A."/>
            <person name="Eichinger L."/>
            <person name="Gallinger C."/>
            <person name="Pawlowski J."/>
            <person name="Sierra R."/>
            <person name="Euteneuer U."/>
            <person name="Pillet L."/>
            <person name="Moustafa A."/>
            <person name="Platzer M."/>
            <person name="Groth M."/>
            <person name="Szafranski K."/>
            <person name="Schliwa M."/>
        </authorList>
    </citation>
    <scope>NUCLEOTIDE SEQUENCE [LARGE SCALE GENOMIC DNA]</scope>
</reference>
<dbReference type="EMBL" id="ASPP01027859">
    <property type="protein sequence ID" value="ETO05684.1"/>
    <property type="molecule type" value="Genomic_DNA"/>
</dbReference>
<gene>
    <name evidence="2" type="ORF">RFI_31712</name>
</gene>
<evidence type="ECO:0000256" key="1">
    <source>
        <dbReference type="SAM" id="MobiDB-lite"/>
    </source>
</evidence>